<reference evidence="1" key="1">
    <citation type="submission" date="2021-05" db="EMBL/GenBank/DDBJ databases">
        <authorList>
            <person name="Alioto T."/>
            <person name="Alioto T."/>
            <person name="Gomez Garrido J."/>
        </authorList>
    </citation>
    <scope>NUCLEOTIDE SEQUENCE</scope>
</reference>
<evidence type="ECO:0000313" key="1">
    <source>
        <dbReference type="EMBL" id="CAG6614722.1"/>
    </source>
</evidence>
<name>A0A8D8PTJ4_9HEMI</name>
<dbReference type="EMBL" id="HBUF01031172">
    <property type="protein sequence ID" value="CAG6614722.1"/>
    <property type="molecule type" value="Transcribed_RNA"/>
</dbReference>
<protein>
    <submittedName>
        <fullName evidence="1">Uncharacterized protein</fullName>
    </submittedName>
</protein>
<accession>A0A8D8PTJ4</accession>
<dbReference type="AlphaFoldDB" id="A0A8D8PTJ4"/>
<organism evidence="1">
    <name type="scientific">Cacopsylla melanoneura</name>
    <dbReference type="NCBI Taxonomy" id="428564"/>
    <lineage>
        <taxon>Eukaryota</taxon>
        <taxon>Metazoa</taxon>
        <taxon>Ecdysozoa</taxon>
        <taxon>Arthropoda</taxon>
        <taxon>Hexapoda</taxon>
        <taxon>Insecta</taxon>
        <taxon>Pterygota</taxon>
        <taxon>Neoptera</taxon>
        <taxon>Paraneoptera</taxon>
        <taxon>Hemiptera</taxon>
        <taxon>Sternorrhyncha</taxon>
        <taxon>Psylloidea</taxon>
        <taxon>Psyllidae</taxon>
        <taxon>Psyllinae</taxon>
        <taxon>Cacopsylla</taxon>
    </lineage>
</organism>
<sequence>MYQVHIDLIERVQRKFMKMLTYRSRLNTSNMSYEDKVKHFKLHTLRHRRDISDVLFIVKLLESKIKCNELLSEIVMRNNTKNTINTDLFKINKWSTNIAQNSSLTRCLSICNKLANPPFNIIFDVGTHQTIKNKLTTYFAFD</sequence>
<proteinExistence type="predicted"/>